<name>A0A223NX82_9SPHI</name>
<evidence type="ECO:0000313" key="2">
    <source>
        <dbReference type="EMBL" id="ASU34436.1"/>
    </source>
</evidence>
<evidence type="ECO:0000256" key="1">
    <source>
        <dbReference type="SAM" id="Coils"/>
    </source>
</evidence>
<organism evidence="2 3">
    <name type="scientific">Mucilaginibacter xinganensis</name>
    <dbReference type="NCBI Taxonomy" id="1234841"/>
    <lineage>
        <taxon>Bacteria</taxon>
        <taxon>Pseudomonadati</taxon>
        <taxon>Bacteroidota</taxon>
        <taxon>Sphingobacteriia</taxon>
        <taxon>Sphingobacteriales</taxon>
        <taxon>Sphingobacteriaceae</taxon>
        <taxon>Mucilaginibacter</taxon>
    </lineage>
</organism>
<proteinExistence type="predicted"/>
<accession>A0A223NX82</accession>
<gene>
    <name evidence="2" type="ORF">MuYL_2549</name>
</gene>
<dbReference type="KEGG" id="muc:MuYL_2549"/>
<dbReference type="Proteomes" id="UP000215002">
    <property type="component" value="Chromosome"/>
</dbReference>
<evidence type="ECO:0000313" key="3">
    <source>
        <dbReference type="Proteomes" id="UP000215002"/>
    </source>
</evidence>
<keyword evidence="3" id="KW-1185">Reference proteome</keyword>
<reference evidence="2 3" key="1">
    <citation type="submission" date="2017-08" db="EMBL/GenBank/DDBJ databases">
        <title>Complete genome sequence of Mucilaginibacter sp. strain BJC16-A31.</title>
        <authorList>
            <consortium name="Henan University of Science and Technology"/>
            <person name="You X."/>
        </authorList>
    </citation>
    <scope>NUCLEOTIDE SEQUENCE [LARGE SCALE GENOMIC DNA]</scope>
    <source>
        <strain evidence="2 3">BJC16-A31</strain>
    </source>
</reference>
<keyword evidence="1" id="KW-0175">Coiled coil</keyword>
<protein>
    <submittedName>
        <fullName evidence="2">Uncharacterized protein</fullName>
    </submittedName>
</protein>
<dbReference type="EMBL" id="CP022743">
    <property type="protein sequence ID" value="ASU34436.1"/>
    <property type="molecule type" value="Genomic_DNA"/>
</dbReference>
<feature type="coiled-coil region" evidence="1">
    <location>
        <begin position="7"/>
        <end position="34"/>
    </location>
</feature>
<sequence length="39" mass="4702">MRYFWHTAKLVILVQKLERTLEQEENNQQARAEEMPPAC</sequence>
<dbReference type="AlphaFoldDB" id="A0A223NX82"/>